<dbReference type="Proteomes" id="UP000446866">
    <property type="component" value="Unassembled WGS sequence"/>
</dbReference>
<dbReference type="GO" id="GO:1903785">
    <property type="term" value="P:L-valine transmembrane transport"/>
    <property type="evidence" value="ECO:0007669"/>
    <property type="project" value="TreeGrafter"/>
</dbReference>
<dbReference type="GO" id="GO:0005886">
    <property type="term" value="C:plasma membrane"/>
    <property type="evidence" value="ECO:0007669"/>
    <property type="project" value="UniProtKB-SubCell"/>
</dbReference>
<gene>
    <name evidence="9" type="ORF">D0435_08660</name>
</gene>
<keyword evidence="3" id="KW-0813">Transport</keyword>
<organism evidence="9 10">
    <name type="scientific">Anaerotruncus colihominis</name>
    <dbReference type="NCBI Taxonomy" id="169435"/>
    <lineage>
        <taxon>Bacteria</taxon>
        <taxon>Bacillati</taxon>
        <taxon>Bacillota</taxon>
        <taxon>Clostridia</taxon>
        <taxon>Eubacteriales</taxon>
        <taxon>Oscillospiraceae</taxon>
        <taxon>Anaerotruncus</taxon>
    </lineage>
</organism>
<evidence type="ECO:0000256" key="8">
    <source>
        <dbReference type="SAM" id="Phobius"/>
    </source>
</evidence>
<accession>A0A845QHW2</accession>
<comment type="similarity">
    <text evidence="2">Belongs to the AzlC family.</text>
</comment>
<name>A0A845QHW2_9FIRM</name>
<feature type="transmembrane region" description="Helical" evidence="8">
    <location>
        <begin position="140"/>
        <end position="157"/>
    </location>
</feature>
<evidence type="ECO:0000256" key="3">
    <source>
        <dbReference type="ARBA" id="ARBA00022448"/>
    </source>
</evidence>
<dbReference type="EMBL" id="QXWK01000014">
    <property type="protein sequence ID" value="NBH61722.1"/>
    <property type="molecule type" value="Genomic_DNA"/>
</dbReference>
<keyword evidence="7 8" id="KW-0472">Membrane</keyword>
<evidence type="ECO:0000256" key="1">
    <source>
        <dbReference type="ARBA" id="ARBA00004651"/>
    </source>
</evidence>
<comment type="subcellular location">
    <subcellularLocation>
        <location evidence="1">Cell membrane</location>
        <topology evidence="1">Multi-pass membrane protein</topology>
    </subcellularLocation>
</comment>
<feature type="transmembrane region" description="Helical" evidence="8">
    <location>
        <begin position="67"/>
        <end position="89"/>
    </location>
</feature>
<proteinExistence type="inferred from homology"/>
<evidence type="ECO:0000256" key="7">
    <source>
        <dbReference type="ARBA" id="ARBA00023136"/>
    </source>
</evidence>
<protein>
    <submittedName>
        <fullName evidence="9">Branched-chain amino acid transporter AzlC</fullName>
    </submittedName>
</protein>
<feature type="transmembrane region" description="Helical" evidence="8">
    <location>
        <begin position="12"/>
        <end position="32"/>
    </location>
</feature>
<evidence type="ECO:0000256" key="2">
    <source>
        <dbReference type="ARBA" id="ARBA00010735"/>
    </source>
</evidence>
<sequence>MNRETVKYSFISSLPVMAGYIVLGIGFGVLLADKGYSSLWAILMSVLIYAGSLQYVGVGLLSGGASLISAGLMTLMVNARHLFYGVSMLKRYEKLGGIKKLYVIFALTDETYSLVCSTKVPEHVDEKWYYFLVSMMNQSYWVFGSILGAFLGNALSFDSTGIDFSMTALFVVIFVEQWEGKREHIPALSGLGISVVCLLVFGADYFLIPAMILITTALLLAKKPLERRAQHD</sequence>
<comment type="caution">
    <text evidence="9">The sequence shown here is derived from an EMBL/GenBank/DDBJ whole genome shotgun (WGS) entry which is preliminary data.</text>
</comment>
<dbReference type="AlphaFoldDB" id="A0A845QHW2"/>
<keyword evidence="6 8" id="KW-1133">Transmembrane helix</keyword>
<feature type="transmembrane region" description="Helical" evidence="8">
    <location>
        <begin position="192"/>
        <end position="221"/>
    </location>
</feature>
<evidence type="ECO:0000313" key="10">
    <source>
        <dbReference type="Proteomes" id="UP000446866"/>
    </source>
</evidence>
<evidence type="ECO:0000256" key="4">
    <source>
        <dbReference type="ARBA" id="ARBA00022475"/>
    </source>
</evidence>
<dbReference type="Pfam" id="PF03591">
    <property type="entry name" value="AzlC"/>
    <property type="match status" value="1"/>
</dbReference>
<keyword evidence="4" id="KW-1003">Cell membrane</keyword>
<keyword evidence="10" id="KW-1185">Reference proteome</keyword>
<dbReference type="InterPro" id="IPR011606">
    <property type="entry name" value="Brnchd-chn_aa_trnsp_permease"/>
</dbReference>
<feature type="transmembrane region" description="Helical" evidence="8">
    <location>
        <begin position="39"/>
        <end position="61"/>
    </location>
</feature>
<evidence type="ECO:0000256" key="6">
    <source>
        <dbReference type="ARBA" id="ARBA00022989"/>
    </source>
</evidence>
<keyword evidence="5 8" id="KW-0812">Transmembrane</keyword>
<dbReference type="PANTHER" id="PTHR34979">
    <property type="entry name" value="INNER MEMBRANE PROTEIN YGAZ"/>
    <property type="match status" value="1"/>
</dbReference>
<dbReference type="RefSeq" id="WP_160202006.1">
    <property type="nucleotide sequence ID" value="NZ_QXWK01000014.1"/>
</dbReference>
<evidence type="ECO:0000256" key="5">
    <source>
        <dbReference type="ARBA" id="ARBA00022692"/>
    </source>
</evidence>
<reference evidence="9 10" key="1">
    <citation type="submission" date="2018-08" db="EMBL/GenBank/DDBJ databases">
        <title>Murine metabolic-syndrome-specific gut microbial biobank.</title>
        <authorList>
            <person name="Liu C."/>
        </authorList>
    </citation>
    <scope>NUCLEOTIDE SEQUENCE [LARGE SCALE GENOMIC DNA]</scope>
    <source>
        <strain evidence="9 10">28</strain>
    </source>
</reference>
<dbReference type="PANTHER" id="PTHR34979:SF1">
    <property type="entry name" value="INNER MEMBRANE PROTEIN YGAZ"/>
    <property type="match status" value="1"/>
</dbReference>
<evidence type="ECO:0000313" key="9">
    <source>
        <dbReference type="EMBL" id="NBH61722.1"/>
    </source>
</evidence>